<reference evidence="1 2" key="1">
    <citation type="journal article" date="2019" name="Environ. Microbiol.">
        <title>Genomics insights into ecotype formation of ammonia-oxidizing archaea in the deep ocean.</title>
        <authorList>
            <person name="Wang Y."/>
            <person name="Huang J.M."/>
            <person name="Cui G.J."/>
            <person name="Nunoura T."/>
            <person name="Takaki Y."/>
            <person name="Li W.L."/>
            <person name="Li J."/>
            <person name="Gao Z.M."/>
            <person name="Takai K."/>
            <person name="Zhang A.Q."/>
            <person name="Stepanauskas R."/>
        </authorList>
    </citation>
    <scope>NUCLEOTIDE SEQUENCE [LARGE SCALE GENOMIC DNA]</scope>
    <source>
        <strain evidence="1 2">C4</strain>
    </source>
</reference>
<evidence type="ECO:0008006" key="3">
    <source>
        <dbReference type="Google" id="ProtNLM"/>
    </source>
</evidence>
<dbReference type="EMBL" id="JACATK010000040">
    <property type="protein sequence ID" value="NWJ30195.1"/>
    <property type="molecule type" value="Genomic_DNA"/>
</dbReference>
<evidence type="ECO:0000313" key="2">
    <source>
        <dbReference type="Proteomes" id="UP000568446"/>
    </source>
</evidence>
<gene>
    <name evidence="1" type="ORF">HX850_04700</name>
</gene>
<dbReference type="SUPFAM" id="SSF49503">
    <property type="entry name" value="Cupredoxins"/>
    <property type="match status" value="1"/>
</dbReference>
<dbReference type="InterPro" id="IPR052721">
    <property type="entry name" value="ET_Amicyanin"/>
</dbReference>
<dbReference type="PANTHER" id="PTHR36507:SF1">
    <property type="entry name" value="BLL1555 PROTEIN"/>
    <property type="match status" value="1"/>
</dbReference>
<name>A0A7K4MMK6_9ARCH</name>
<dbReference type="PANTHER" id="PTHR36507">
    <property type="entry name" value="BLL1555 PROTEIN"/>
    <property type="match status" value="1"/>
</dbReference>
<dbReference type="Gene3D" id="2.60.40.420">
    <property type="entry name" value="Cupredoxins - blue copper proteins"/>
    <property type="match status" value="1"/>
</dbReference>
<organism evidence="1 2">
    <name type="scientific">Marine Group I thaumarchaeote</name>
    <dbReference type="NCBI Taxonomy" id="2511932"/>
    <lineage>
        <taxon>Archaea</taxon>
        <taxon>Nitrososphaerota</taxon>
        <taxon>Marine Group I</taxon>
    </lineage>
</organism>
<accession>A0A7K4MMK6</accession>
<comment type="caution">
    <text evidence="1">The sequence shown here is derived from an EMBL/GenBank/DDBJ whole genome shotgun (WGS) entry which is preliminary data.</text>
</comment>
<dbReference type="InterPro" id="IPR008972">
    <property type="entry name" value="Cupredoxin"/>
</dbReference>
<protein>
    <recommendedName>
        <fullName evidence="3">Cupredoxin domain-containing protein</fullName>
    </recommendedName>
</protein>
<dbReference type="Proteomes" id="UP000568446">
    <property type="component" value="Unassembled WGS sequence"/>
</dbReference>
<sequence length="154" mass="16108">MKTKAISSIFVLFAIAAGMASMAPAAFADESQGNPHTIATSDDSGFNMECGTDCYTPSTLTVDVGHTITMTNTVGLHTFTAGTWETGMPPSPSGEFDFTLGPEESDEWLATTAGEYPYYCTFHMWMSGIIIVQEAGAEEAAAAELAAAEEAAAA</sequence>
<feature type="non-terminal residue" evidence="1">
    <location>
        <position position="154"/>
    </location>
</feature>
<proteinExistence type="predicted"/>
<evidence type="ECO:0000313" key="1">
    <source>
        <dbReference type="EMBL" id="NWJ30195.1"/>
    </source>
</evidence>
<dbReference type="AlphaFoldDB" id="A0A7K4MMK6"/>